<proteinExistence type="predicted"/>
<dbReference type="EMBL" id="SLXI01000004">
    <property type="protein sequence ID" value="TCP12395.1"/>
    <property type="molecule type" value="Genomic_DNA"/>
</dbReference>
<dbReference type="Pfam" id="PF16964">
    <property type="entry name" value="TadF"/>
    <property type="match status" value="1"/>
</dbReference>
<organism evidence="2 3">
    <name type="scientific">Bisgaardia hudsonensis</name>
    <dbReference type="NCBI Taxonomy" id="109472"/>
    <lineage>
        <taxon>Bacteria</taxon>
        <taxon>Pseudomonadati</taxon>
        <taxon>Pseudomonadota</taxon>
        <taxon>Gammaproteobacteria</taxon>
        <taxon>Pasteurellales</taxon>
        <taxon>Pasteurellaceae</taxon>
        <taxon>Bisgaardia</taxon>
    </lineage>
</organism>
<keyword evidence="1" id="KW-1133">Transmembrane helix</keyword>
<dbReference type="OrthoDB" id="7059416at2"/>
<reference evidence="2 3" key="1">
    <citation type="submission" date="2019-03" db="EMBL/GenBank/DDBJ databases">
        <title>Genomic Encyclopedia of Type Strains, Phase IV (KMG-IV): sequencing the most valuable type-strain genomes for metagenomic binning, comparative biology and taxonomic classification.</title>
        <authorList>
            <person name="Goeker M."/>
        </authorList>
    </citation>
    <scope>NUCLEOTIDE SEQUENCE [LARGE SCALE GENOMIC DNA]</scope>
    <source>
        <strain evidence="2 3">DSM 28231</strain>
    </source>
</reference>
<name>A0A4R2MX70_9PAST</name>
<accession>A0A4R2MX70</accession>
<dbReference type="RefSeq" id="WP_132024069.1">
    <property type="nucleotide sequence ID" value="NZ_CP016605.1"/>
</dbReference>
<comment type="caution">
    <text evidence="2">The sequence shown here is derived from an EMBL/GenBank/DDBJ whole genome shotgun (WGS) entry which is preliminary data.</text>
</comment>
<gene>
    <name evidence="2" type="ORF">EV697_104210</name>
</gene>
<keyword evidence="1" id="KW-0472">Membrane</keyword>
<dbReference type="AlphaFoldDB" id="A0A4R2MX70"/>
<evidence type="ECO:0000313" key="2">
    <source>
        <dbReference type="EMBL" id="TCP12395.1"/>
    </source>
</evidence>
<protein>
    <submittedName>
        <fullName evidence="2">Tight adherence protein F</fullName>
    </submittedName>
</protein>
<evidence type="ECO:0000256" key="1">
    <source>
        <dbReference type="SAM" id="Phobius"/>
    </source>
</evidence>
<dbReference type="Proteomes" id="UP000294841">
    <property type="component" value="Unassembled WGS sequence"/>
</dbReference>
<sequence length="199" mass="22502">MKEVHLIVNRFKSFIRQQQGAITIEFLLITIVLLLILVFMADLAILRSNLGKLDNATYSLVNILRERTQLHNNSEEITANEADQFKKLAKKLIYDDVNTQKEISVILESLSFATPRSAQDDPAATYKTFGDNNSDCKPYMSLNGLKSIAPRSESKNGRKIPLYQITICIPNYSLFKAVTLNDRNQSKQMIRSSSATVSR</sequence>
<dbReference type="InterPro" id="IPR031582">
    <property type="entry name" value="TadF"/>
</dbReference>
<evidence type="ECO:0000313" key="3">
    <source>
        <dbReference type="Proteomes" id="UP000294841"/>
    </source>
</evidence>
<keyword evidence="3" id="KW-1185">Reference proteome</keyword>
<keyword evidence="1" id="KW-0812">Transmembrane</keyword>
<feature type="transmembrane region" description="Helical" evidence="1">
    <location>
        <begin position="21"/>
        <end position="46"/>
    </location>
</feature>